<evidence type="ECO:0000313" key="1">
    <source>
        <dbReference type="EMBL" id="PXF61245.1"/>
    </source>
</evidence>
<dbReference type="Proteomes" id="UP000248329">
    <property type="component" value="Unassembled WGS sequence"/>
</dbReference>
<sequence>MDLERIIDKMDDLEKCMRELGEYLPEDVEGYMRSGMRRRACERAFQLACENLLDICNMIISDEGLGMPRDSRDSVRKLASHNMISESLALRLGELIGFRNLLVHQYGRVDDSRAHKQLYSESGDFYEFLEEVERFITSKRDGSGERRTN</sequence>
<gene>
    <name evidence="1" type="ORF">C4B59_04650</name>
</gene>
<comment type="caution">
    <text evidence="1">The sequence shown here is derived from an EMBL/GenBank/DDBJ whole genome shotgun (WGS) entry which is preliminary data.</text>
</comment>
<protein>
    <submittedName>
        <fullName evidence="1">Uncharacterized protein</fullName>
    </submittedName>
</protein>
<proteinExistence type="predicted"/>
<organism evidence="1 2">
    <name type="scientific">Candidatus Methanogaster sp</name>
    <dbReference type="NCBI Taxonomy" id="3386292"/>
    <lineage>
        <taxon>Archaea</taxon>
        <taxon>Methanobacteriati</taxon>
        <taxon>Methanobacteriota</taxon>
        <taxon>Stenosarchaea group</taxon>
        <taxon>Methanomicrobia</taxon>
        <taxon>Methanosarcinales</taxon>
        <taxon>ANME-2 cluster</taxon>
        <taxon>Candidatus Methanogasteraceae</taxon>
        <taxon>Candidatus Methanogaster</taxon>
    </lineage>
</organism>
<dbReference type="EMBL" id="PQXF01000006">
    <property type="protein sequence ID" value="PXF61245.1"/>
    <property type="molecule type" value="Genomic_DNA"/>
</dbReference>
<reference evidence="1" key="1">
    <citation type="submission" date="2018-01" db="EMBL/GenBank/DDBJ databases">
        <authorList>
            <person name="Krukenberg V."/>
        </authorList>
    </citation>
    <scope>NUCLEOTIDE SEQUENCE</scope>
    <source>
        <strain evidence="1">E20ANME2</strain>
    </source>
</reference>
<name>A0AC61L4S3_9EURY</name>
<accession>A0AC61L4S3</accession>
<evidence type="ECO:0000313" key="2">
    <source>
        <dbReference type="Proteomes" id="UP000248329"/>
    </source>
</evidence>